<name>A0A0E9TVD5_ANGAN</name>
<accession>A0A0E9TVD5</accession>
<evidence type="ECO:0000256" key="1">
    <source>
        <dbReference type="SAM" id="MobiDB-lite"/>
    </source>
</evidence>
<dbReference type="EMBL" id="GBXM01051889">
    <property type="protein sequence ID" value="JAH56688.1"/>
    <property type="molecule type" value="Transcribed_RNA"/>
</dbReference>
<dbReference type="AlphaFoldDB" id="A0A0E9TVD5"/>
<protein>
    <submittedName>
        <fullName evidence="2">Uncharacterized protein</fullName>
    </submittedName>
</protein>
<feature type="region of interest" description="Disordered" evidence="1">
    <location>
        <begin position="1"/>
        <end position="22"/>
    </location>
</feature>
<reference evidence="2" key="1">
    <citation type="submission" date="2014-11" db="EMBL/GenBank/DDBJ databases">
        <authorList>
            <person name="Amaro Gonzalez C."/>
        </authorList>
    </citation>
    <scope>NUCLEOTIDE SEQUENCE</scope>
</reference>
<proteinExistence type="predicted"/>
<organism evidence="2">
    <name type="scientific">Anguilla anguilla</name>
    <name type="common">European freshwater eel</name>
    <name type="synonym">Muraena anguilla</name>
    <dbReference type="NCBI Taxonomy" id="7936"/>
    <lineage>
        <taxon>Eukaryota</taxon>
        <taxon>Metazoa</taxon>
        <taxon>Chordata</taxon>
        <taxon>Craniata</taxon>
        <taxon>Vertebrata</taxon>
        <taxon>Euteleostomi</taxon>
        <taxon>Actinopterygii</taxon>
        <taxon>Neopterygii</taxon>
        <taxon>Teleostei</taxon>
        <taxon>Anguilliformes</taxon>
        <taxon>Anguillidae</taxon>
        <taxon>Anguilla</taxon>
    </lineage>
</organism>
<feature type="compositionally biased region" description="Polar residues" evidence="1">
    <location>
        <begin position="1"/>
        <end position="13"/>
    </location>
</feature>
<evidence type="ECO:0000313" key="2">
    <source>
        <dbReference type="EMBL" id="JAH56688.1"/>
    </source>
</evidence>
<sequence length="22" mass="2456">MHTNILFRNNSPSKACPVAKKV</sequence>
<reference evidence="2" key="2">
    <citation type="journal article" date="2015" name="Fish Shellfish Immunol.">
        <title>Early steps in the European eel (Anguilla anguilla)-Vibrio vulnificus interaction in the gills: Role of the RtxA13 toxin.</title>
        <authorList>
            <person name="Callol A."/>
            <person name="Pajuelo D."/>
            <person name="Ebbesson L."/>
            <person name="Teles M."/>
            <person name="MacKenzie S."/>
            <person name="Amaro C."/>
        </authorList>
    </citation>
    <scope>NUCLEOTIDE SEQUENCE</scope>
</reference>